<comment type="subcellular location">
    <subcellularLocation>
        <location evidence="2">Cell membrane</location>
        <topology evidence="2">Single-pass type II membrane protein</topology>
    </subcellularLocation>
    <subcellularLocation>
        <location evidence="12">Membrane</location>
        <topology evidence="12">Single-pass type II membrane protein</topology>
    </subcellularLocation>
</comment>
<name>A0A2N0ZBB1_9BACI</name>
<evidence type="ECO:0000256" key="7">
    <source>
        <dbReference type="ARBA" id="ARBA00022692"/>
    </source>
</evidence>
<feature type="active site" evidence="11">
    <location>
        <position position="40"/>
    </location>
</feature>
<evidence type="ECO:0000256" key="5">
    <source>
        <dbReference type="ARBA" id="ARBA00022475"/>
    </source>
</evidence>
<keyword evidence="10" id="KW-0472">Membrane</keyword>
<dbReference type="InterPro" id="IPR036286">
    <property type="entry name" value="LexA/Signal_pep-like_sf"/>
</dbReference>
<keyword evidence="9" id="KW-1133">Transmembrane helix</keyword>
<keyword evidence="5" id="KW-1003">Cell membrane</keyword>
<evidence type="ECO:0000256" key="4">
    <source>
        <dbReference type="ARBA" id="ARBA00013208"/>
    </source>
</evidence>
<dbReference type="Proteomes" id="UP000233343">
    <property type="component" value="Unassembled WGS sequence"/>
</dbReference>
<gene>
    <name evidence="14" type="primary">lepB</name>
    <name evidence="14" type="ORF">CWS20_22185</name>
</gene>
<dbReference type="GO" id="GO:0006465">
    <property type="term" value="P:signal peptide processing"/>
    <property type="evidence" value="ECO:0007669"/>
    <property type="project" value="InterPro"/>
</dbReference>
<dbReference type="InterPro" id="IPR019757">
    <property type="entry name" value="Pept_S26A_signal_pept_1_Lys-AS"/>
</dbReference>
<evidence type="ECO:0000256" key="12">
    <source>
        <dbReference type="RuleBase" id="RU362042"/>
    </source>
</evidence>
<evidence type="ECO:0000256" key="1">
    <source>
        <dbReference type="ARBA" id="ARBA00000677"/>
    </source>
</evidence>
<dbReference type="NCBIfam" id="TIGR02227">
    <property type="entry name" value="sigpep_I_bact"/>
    <property type="match status" value="1"/>
</dbReference>
<dbReference type="CDD" id="cd06530">
    <property type="entry name" value="S26_SPase_I"/>
    <property type="match status" value="1"/>
</dbReference>
<dbReference type="GO" id="GO:0009003">
    <property type="term" value="F:signal peptidase activity"/>
    <property type="evidence" value="ECO:0007669"/>
    <property type="project" value="UniProtKB-EC"/>
</dbReference>
<sequence length="182" mass="20629">MQESIKNEVYSWIKTLVFALIIAFLCRSFLFSPSTVYGESMSPTFQDKDRVLISKISEINRFDMVVFHAPDANEQYIKRVIGVPGDTVEMKDDVLYINGKEVEEPYLEANKESILLDKFTGDFTLNEVTDQSKVPKGMFFVLGDNRLASKDSRIFGFVPAESVIGEVKFQLYPLSEIGLTNS</sequence>
<dbReference type="SUPFAM" id="SSF51306">
    <property type="entry name" value="LexA/Signal peptidase"/>
    <property type="match status" value="1"/>
</dbReference>
<evidence type="ECO:0000256" key="3">
    <source>
        <dbReference type="ARBA" id="ARBA00009370"/>
    </source>
</evidence>
<keyword evidence="15" id="KW-1185">Reference proteome</keyword>
<evidence type="ECO:0000313" key="14">
    <source>
        <dbReference type="EMBL" id="PKG26802.1"/>
    </source>
</evidence>
<dbReference type="EC" id="3.4.21.89" evidence="4 12"/>
<feature type="active site" evidence="11">
    <location>
        <position position="78"/>
    </location>
</feature>
<evidence type="ECO:0000256" key="8">
    <source>
        <dbReference type="ARBA" id="ARBA00022801"/>
    </source>
</evidence>
<comment type="catalytic activity">
    <reaction evidence="1 12">
        <text>Cleavage of hydrophobic, N-terminal signal or leader sequences from secreted and periplasmic proteins.</text>
        <dbReference type="EC" id="3.4.21.89"/>
    </reaction>
</comment>
<evidence type="ECO:0000256" key="2">
    <source>
        <dbReference type="ARBA" id="ARBA00004401"/>
    </source>
</evidence>
<dbReference type="PANTHER" id="PTHR43390">
    <property type="entry name" value="SIGNAL PEPTIDASE I"/>
    <property type="match status" value="1"/>
</dbReference>
<dbReference type="PRINTS" id="PR00727">
    <property type="entry name" value="LEADERPTASE"/>
</dbReference>
<keyword evidence="6 12" id="KW-0645">Protease</keyword>
<dbReference type="InterPro" id="IPR019533">
    <property type="entry name" value="Peptidase_S26"/>
</dbReference>
<evidence type="ECO:0000256" key="10">
    <source>
        <dbReference type="ARBA" id="ARBA00023136"/>
    </source>
</evidence>
<dbReference type="InterPro" id="IPR019758">
    <property type="entry name" value="Pept_S26A_signal_pept_1_CS"/>
</dbReference>
<evidence type="ECO:0000256" key="11">
    <source>
        <dbReference type="PIRSR" id="PIRSR600223-1"/>
    </source>
</evidence>
<evidence type="ECO:0000313" key="15">
    <source>
        <dbReference type="Proteomes" id="UP000233343"/>
    </source>
</evidence>
<comment type="caution">
    <text evidence="14">The sequence shown here is derived from an EMBL/GenBank/DDBJ whole genome shotgun (WGS) entry which is preliminary data.</text>
</comment>
<keyword evidence="8 12" id="KW-0378">Hydrolase</keyword>
<dbReference type="EMBL" id="PISD01000058">
    <property type="protein sequence ID" value="PKG26802.1"/>
    <property type="molecule type" value="Genomic_DNA"/>
</dbReference>
<feature type="domain" description="Peptidase S26" evidence="13">
    <location>
        <begin position="11"/>
        <end position="171"/>
    </location>
</feature>
<reference evidence="14 15" key="1">
    <citation type="journal article" date="2010" name="Int. J. Syst. Evol. Microbiol.">
        <title>Bacillus horneckiae sp. nov., isolated from a spacecraft-assembly clean room.</title>
        <authorList>
            <person name="Vaishampayan P."/>
            <person name="Probst A."/>
            <person name="Krishnamurthi S."/>
            <person name="Ghosh S."/>
            <person name="Osman S."/>
            <person name="McDowall A."/>
            <person name="Ruckmani A."/>
            <person name="Mayilraj S."/>
            <person name="Venkateswaran K."/>
        </authorList>
    </citation>
    <scope>NUCLEOTIDE SEQUENCE [LARGE SCALE GENOMIC DNA]</scope>
    <source>
        <strain evidence="15">1PO1SC</strain>
    </source>
</reference>
<dbReference type="GO" id="GO:0004252">
    <property type="term" value="F:serine-type endopeptidase activity"/>
    <property type="evidence" value="ECO:0007669"/>
    <property type="project" value="InterPro"/>
</dbReference>
<protein>
    <recommendedName>
        <fullName evidence="4 12">Signal peptidase I</fullName>
        <ecNumber evidence="4 12">3.4.21.89</ecNumber>
    </recommendedName>
</protein>
<keyword evidence="7" id="KW-0812">Transmembrane</keyword>
<proteinExistence type="inferred from homology"/>
<dbReference type="RefSeq" id="WP_066193896.1">
    <property type="nucleotide sequence ID" value="NZ_JARMMB010000034.1"/>
</dbReference>
<organism evidence="14 15">
    <name type="scientific">Cytobacillus horneckiae</name>
    <dbReference type="NCBI Taxonomy" id="549687"/>
    <lineage>
        <taxon>Bacteria</taxon>
        <taxon>Bacillati</taxon>
        <taxon>Bacillota</taxon>
        <taxon>Bacilli</taxon>
        <taxon>Bacillales</taxon>
        <taxon>Bacillaceae</taxon>
        <taxon>Cytobacillus</taxon>
    </lineage>
</organism>
<dbReference type="AlphaFoldDB" id="A0A2N0ZBB1"/>
<dbReference type="GO" id="GO:0005886">
    <property type="term" value="C:plasma membrane"/>
    <property type="evidence" value="ECO:0007669"/>
    <property type="project" value="UniProtKB-SubCell"/>
</dbReference>
<dbReference type="PROSITE" id="PS00761">
    <property type="entry name" value="SPASE_I_3"/>
    <property type="match status" value="1"/>
</dbReference>
<accession>A0A2N0ZBB1</accession>
<evidence type="ECO:0000259" key="13">
    <source>
        <dbReference type="Pfam" id="PF10502"/>
    </source>
</evidence>
<comment type="similarity">
    <text evidence="3 12">Belongs to the peptidase S26 family.</text>
</comment>
<evidence type="ECO:0000256" key="6">
    <source>
        <dbReference type="ARBA" id="ARBA00022670"/>
    </source>
</evidence>
<dbReference type="InterPro" id="IPR000223">
    <property type="entry name" value="Pept_S26A_signal_pept_1"/>
</dbReference>
<dbReference type="PROSITE" id="PS00760">
    <property type="entry name" value="SPASE_I_2"/>
    <property type="match status" value="1"/>
</dbReference>
<dbReference type="Pfam" id="PF10502">
    <property type="entry name" value="Peptidase_S26"/>
    <property type="match status" value="1"/>
</dbReference>
<dbReference type="Gene3D" id="2.10.109.10">
    <property type="entry name" value="Umud Fragment, subunit A"/>
    <property type="match status" value="1"/>
</dbReference>
<dbReference type="FunFam" id="2.10.109.10:FF:000008">
    <property type="entry name" value="Signal peptidase I"/>
    <property type="match status" value="1"/>
</dbReference>
<dbReference type="PANTHER" id="PTHR43390:SF1">
    <property type="entry name" value="CHLOROPLAST PROCESSING PEPTIDASE"/>
    <property type="match status" value="1"/>
</dbReference>
<evidence type="ECO:0000256" key="9">
    <source>
        <dbReference type="ARBA" id="ARBA00022989"/>
    </source>
</evidence>